<organism evidence="2 3">
    <name type="scientific">Trichophyton interdigitale (strain MR816)</name>
    <dbReference type="NCBI Taxonomy" id="1215338"/>
    <lineage>
        <taxon>Eukaryota</taxon>
        <taxon>Fungi</taxon>
        <taxon>Dikarya</taxon>
        <taxon>Ascomycota</taxon>
        <taxon>Pezizomycotina</taxon>
        <taxon>Eurotiomycetes</taxon>
        <taxon>Eurotiomycetidae</taxon>
        <taxon>Onygenales</taxon>
        <taxon>Arthrodermataceae</taxon>
        <taxon>Trichophyton</taxon>
    </lineage>
</organism>
<evidence type="ECO:0000256" key="1">
    <source>
        <dbReference type="SAM" id="MobiDB-lite"/>
    </source>
</evidence>
<protein>
    <submittedName>
        <fullName evidence="2">Uncharacterized protein</fullName>
    </submittedName>
</protein>
<name>A0A059J1U2_TRIIM</name>
<sequence>MAQRALPDRANHPGTCLAQLQRDEDALPRGLRTGRRWTEGDAYADTDTDGLYDEAVDEDEDDEDKMRTADKRQERP</sequence>
<evidence type="ECO:0000313" key="3">
    <source>
        <dbReference type="Proteomes" id="UP000024533"/>
    </source>
</evidence>
<dbReference type="AlphaFoldDB" id="A0A059J1U2"/>
<feature type="compositionally biased region" description="Acidic residues" evidence="1">
    <location>
        <begin position="42"/>
        <end position="63"/>
    </location>
</feature>
<gene>
    <name evidence="2" type="ORF">H109_06368</name>
</gene>
<keyword evidence="3" id="KW-1185">Reference proteome</keyword>
<dbReference type="EMBL" id="AOKY01000398">
    <property type="protein sequence ID" value="KDB21719.1"/>
    <property type="molecule type" value="Genomic_DNA"/>
</dbReference>
<feature type="region of interest" description="Disordered" evidence="1">
    <location>
        <begin position="1"/>
        <end position="76"/>
    </location>
</feature>
<proteinExistence type="predicted"/>
<accession>A0A059J1U2</accession>
<comment type="caution">
    <text evidence="2">The sequence shown here is derived from an EMBL/GenBank/DDBJ whole genome shotgun (WGS) entry which is preliminary data.</text>
</comment>
<feature type="compositionally biased region" description="Basic and acidic residues" evidence="1">
    <location>
        <begin position="1"/>
        <end position="11"/>
    </location>
</feature>
<reference evidence="2 3" key="1">
    <citation type="submission" date="2014-02" db="EMBL/GenBank/DDBJ databases">
        <title>The Genome Sequence of Trichophyton interdigitale MR816.</title>
        <authorList>
            <consortium name="The Broad Institute Genomics Platform"/>
            <person name="Cuomo C.A."/>
            <person name="White T.C."/>
            <person name="Graser Y."/>
            <person name="Martinez-Rossi N."/>
            <person name="Heitman J."/>
            <person name="Young S.K."/>
            <person name="Zeng Q."/>
            <person name="Gargeya S."/>
            <person name="Abouelleil A."/>
            <person name="Alvarado L."/>
            <person name="Chapman S.B."/>
            <person name="Gainer-Dewar J."/>
            <person name="Goldberg J."/>
            <person name="Griggs A."/>
            <person name="Gujja S."/>
            <person name="Hansen M."/>
            <person name="Howarth C."/>
            <person name="Imamovic A."/>
            <person name="Larimer J."/>
            <person name="Martinez D."/>
            <person name="Murphy C."/>
            <person name="Pearson M.D."/>
            <person name="Persinoti G."/>
            <person name="Poon T."/>
            <person name="Priest M."/>
            <person name="Roberts A.D."/>
            <person name="Saif S."/>
            <person name="Shea T.D."/>
            <person name="Sykes S.N."/>
            <person name="Wortman J."/>
            <person name="Nusbaum C."/>
            <person name="Birren B."/>
        </authorList>
    </citation>
    <scope>NUCLEOTIDE SEQUENCE [LARGE SCALE GENOMIC DNA]</scope>
    <source>
        <strain evidence="2 3">MR816</strain>
    </source>
</reference>
<dbReference type="HOGENOM" id="CLU_2656219_0_0_1"/>
<feature type="compositionally biased region" description="Basic and acidic residues" evidence="1">
    <location>
        <begin position="64"/>
        <end position="76"/>
    </location>
</feature>
<dbReference type="Proteomes" id="UP000024533">
    <property type="component" value="Unassembled WGS sequence"/>
</dbReference>
<evidence type="ECO:0000313" key="2">
    <source>
        <dbReference type="EMBL" id="KDB21719.1"/>
    </source>
</evidence>